<dbReference type="InterPro" id="IPR010678">
    <property type="entry name" value="UTP25"/>
</dbReference>
<evidence type="ECO:0000259" key="1">
    <source>
        <dbReference type="Pfam" id="PF22916"/>
    </source>
</evidence>
<sequence>MSGNTDDCFRIGVALAKKSLKLYTAFDESDILIASPLGLRMIIGESDGINSERETDFLASIEVLIIDKADILLMQNWEHLLNIMSSLHIQPKKFTTDISRVRRWSLEQYSKFYRQTMLISEKRHAECDALFVLYCKNFAGFVKLLTSSQGLLNNI</sequence>
<dbReference type="AlphaFoldDB" id="A0A183HTH8"/>
<proteinExistence type="predicted"/>
<dbReference type="GO" id="GO:0032040">
    <property type="term" value="C:small-subunit processome"/>
    <property type="evidence" value="ECO:0007669"/>
    <property type="project" value="TreeGrafter"/>
</dbReference>
<reference evidence="4" key="1">
    <citation type="submission" date="2016-06" db="UniProtKB">
        <authorList>
            <consortium name="WormBaseParasite"/>
        </authorList>
    </citation>
    <scope>IDENTIFICATION</scope>
</reference>
<accession>A0A183HTH8</accession>
<evidence type="ECO:0000313" key="2">
    <source>
        <dbReference type="EMBL" id="VDO71406.1"/>
    </source>
</evidence>
<evidence type="ECO:0000313" key="3">
    <source>
        <dbReference type="Proteomes" id="UP000267606"/>
    </source>
</evidence>
<dbReference type="PANTHER" id="PTHR12933">
    <property type="entry name" value="ORF PROTEIN-RELATED"/>
    <property type="match status" value="1"/>
</dbReference>
<dbReference type="WBParaSite" id="OFLC_0001079001-mRNA-1">
    <property type="protein sequence ID" value="OFLC_0001079001-mRNA-1"/>
    <property type="gene ID" value="OFLC_0001079001"/>
</dbReference>
<dbReference type="GO" id="GO:0034511">
    <property type="term" value="F:U3 snoRNA binding"/>
    <property type="evidence" value="ECO:0007669"/>
    <property type="project" value="InterPro"/>
</dbReference>
<dbReference type="STRING" id="387005.A0A183HTH8"/>
<keyword evidence="3" id="KW-1185">Reference proteome</keyword>
<dbReference type="Pfam" id="PF22916">
    <property type="entry name" value="UTP25_NTPase-like"/>
    <property type="match status" value="1"/>
</dbReference>
<organism evidence="4">
    <name type="scientific">Onchocerca flexuosa</name>
    <dbReference type="NCBI Taxonomy" id="387005"/>
    <lineage>
        <taxon>Eukaryota</taxon>
        <taxon>Metazoa</taxon>
        <taxon>Ecdysozoa</taxon>
        <taxon>Nematoda</taxon>
        <taxon>Chromadorea</taxon>
        <taxon>Rhabditida</taxon>
        <taxon>Spirurina</taxon>
        <taxon>Spiruromorpha</taxon>
        <taxon>Filarioidea</taxon>
        <taxon>Onchocercidae</taxon>
        <taxon>Onchocerca</taxon>
    </lineage>
</organism>
<dbReference type="Proteomes" id="UP000267606">
    <property type="component" value="Unassembled WGS sequence"/>
</dbReference>
<dbReference type="EMBL" id="UZAJ01014820">
    <property type="protein sequence ID" value="VDO71406.1"/>
    <property type="molecule type" value="Genomic_DNA"/>
</dbReference>
<evidence type="ECO:0000313" key="4">
    <source>
        <dbReference type="WBParaSite" id="OFLC_0001079001-mRNA-1"/>
    </source>
</evidence>
<protein>
    <submittedName>
        <fullName evidence="4">Digestive organ expansion factor homolog</fullName>
    </submittedName>
</protein>
<reference evidence="2 3" key="2">
    <citation type="submission" date="2018-11" db="EMBL/GenBank/DDBJ databases">
        <authorList>
            <consortium name="Pathogen Informatics"/>
        </authorList>
    </citation>
    <scope>NUCLEOTIDE SEQUENCE [LARGE SCALE GENOMIC DNA]</scope>
</reference>
<name>A0A183HTH8_9BILA</name>
<dbReference type="InterPro" id="IPR053940">
    <property type="entry name" value="UTP25_NTPase-like"/>
</dbReference>
<feature type="domain" description="UTP25 NTP hydrolase-like" evidence="1">
    <location>
        <begin position="1"/>
        <end position="142"/>
    </location>
</feature>
<dbReference type="GO" id="GO:0000462">
    <property type="term" value="P:maturation of SSU-rRNA from tricistronic rRNA transcript (SSU-rRNA, 5.8S rRNA, LSU-rRNA)"/>
    <property type="evidence" value="ECO:0007669"/>
    <property type="project" value="TreeGrafter"/>
</dbReference>
<gene>
    <name evidence="2" type="ORF">OFLC_LOCUS10798</name>
</gene>
<dbReference type="GO" id="GO:0019843">
    <property type="term" value="F:rRNA binding"/>
    <property type="evidence" value="ECO:0007669"/>
    <property type="project" value="TreeGrafter"/>
</dbReference>
<dbReference type="PANTHER" id="PTHR12933:SF0">
    <property type="entry name" value="U3 SMALL NUCLEOLAR RNA-ASSOCIATED PROTEIN 25 HOMOLOG"/>
    <property type="match status" value="1"/>
</dbReference>